<comment type="cofactor">
    <cofactor evidence="3">
        <name>NH4(+)</name>
        <dbReference type="ChEBI" id="CHEBI:28938"/>
    </cofactor>
</comment>
<evidence type="ECO:0000256" key="11">
    <source>
        <dbReference type="ARBA" id="ARBA00022777"/>
    </source>
</evidence>
<evidence type="ECO:0000256" key="2">
    <source>
        <dbReference type="ARBA" id="ARBA00001958"/>
    </source>
</evidence>
<dbReference type="Pfam" id="PF03309">
    <property type="entry name" value="Pan_kinase"/>
    <property type="match status" value="1"/>
</dbReference>
<dbReference type="GO" id="GO:0005524">
    <property type="term" value="F:ATP binding"/>
    <property type="evidence" value="ECO:0007669"/>
    <property type="project" value="UniProtKB-KW"/>
</dbReference>
<dbReference type="AlphaFoldDB" id="A0AA48HNI7"/>
<keyword evidence="9" id="KW-0808">Transferase</keyword>
<dbReference type="Gene3D" id="3.30.420.40">
    <property type="match status" value="2"/>
</dbReference>
<reference evidence="17" key="1">
    <citation type="submission" date="2023-01" db="EMBL/GenBank/DDBJ databases">
        <title>Complete genome sequence of Planctobacterium marinum strain Dej080120_11.</title>
        <authorList>
            <person name="Ueki S."/>
            <person name="Maruyama F."/>
        </authorList>
    </citation>
    <scope>NUCLEOTIDE SEQUENCE</scope>
    <source>
        <strain evidence="17">Dej080120_11</strain>
    </source>
</reference>
<dbReference type="EC" id="2.7.1.33" evidence="7"/>
<keyword evidence="14" id="KW-0173">Coenzyme A biosynthesis</keyword>
<dbReference type="CDD" id="cd24015">
    <property type="entry name" value="ASKHA_NBD_PanK-III"/>
    <property type="match status" value="1"/>
</dbReference>
<dbReference type="NCBIfam" id="TIGR00671">
    <property type="entry name" value="baf"/>
    <property type="match status" value="1"/>
</dbReference>
<dbReference type="EMBL" id="AP027272">
    <property type="protein sequence ID" value="BDX05099.1"/>
    <property type="molecule type" value="Genomic_DNA"/>
</dbReference>
<evidence type="ECO:0000256" key="6">
    <source>
        <dbReference type="ARBA" id="ARBA00011738"/>
    </source>
</evidence>
<dbReference type="SUPFAM" id="SSF53067">
    <property type="entry name" value="Actin-like ATPase domain"/>
    <property type="match status" value="2"/>
</dbReference>
<evidence type="ECO:0000256" key="12">
    <source>
        <dbReference type="ARBA" id="ARBA00022840"/>
    </source>
</evidence>
<accession>A0AA48HNI7</accession>
<dbReference type="GO" id="GO:0004594">
    <property type="term" value="F:pantothenate kinase activity"/>
    <property type="evidence" value="ECO:0007669"/>
    <property type="project" value="UniProtKB-EC"/>
</dbReference>
<evidence type="ECO:0000256" key="4">
    <source>
        <dbReference type="ARBA" id="ARBA00004496"/>
    </source>
</evidence>
<comment type="subunit">
    <text evidence="6">Homodimer.</text>
</comment>
<keyword evidence="18" id="KW-1185">Reference proteome</keyword>
<gene>
    <name evidence="17" type="primary">coaX</name>
    <name evidence="17" type="ORF">MACH26_06200</name>
</gene>
<evidence type="ECO:0000256" key="3">
    <source>
        <dbReference type="ARBA" id="ARBA00001972"/>
    </source>
</evidence>
<name>A0AA48HNI7_9ALTE</name>
<comment type="catalytic activity">
    <reaction evidence="1">
        <text>(R)-pantothenate + ATP = (R)-4'-phosphopantothenate + ADP + H(+)</text>
        <dbReference type="Rhea" id="RHEA:16373"/>
        <dbReference type="ChEBI" id="CHEBI:10986"/>
        <dbReference type="ChEBI" id="CHEBI:15378"/>
        <dbReference type="ChEBI" id="CHEBI:29032"/>
        <dbReference type="ChEBI" id="CHEBI:30616"/>
        <dbReference type="ChEBI" id="CHEBI:456216"/>
        <dbReference type="EC" id="2.7.1.33"/>
    </reaction>
</comment>
<dbReference type="PANTHER" id="PTHR34265:SF1">
    <property type="entry name" value="TYPE III PANTOTHENATE KINASE"/>
    <property type="match status" value="1"/>
</dbReference>
<evidence type="ECO:0000256" key="9">
    <source>
        <dbReference type="ARBA" id="ARBA00022679"/>
    </source>
</evidence>
<dbReference type="PANTHER" id="PTHR34265">
    <property type="entry name" value="TYPE III PANTOTHENATE KINASE"/>
    <property type="match status" value="1"/>
</dbReference>
<dbReference type="GO" id="GO:0005737">
    <property type="term" value="C:cytoplasm"/>
    <property type="evidence" value="ECO:0007669"/>
    <property type="project" value="UniProtKB-SubCell"/>
</dbReference>
<comment type="similarity">
    <text evidence="15">Belongs to the type III pantothenate kinase family.</text>
</comment>
<dbReference type="InterPro" id="IPR043129">
    <property type="entry name" value="ATPase_NBD"/>
</dbReference>
<comment type="cofactor">
    <cofactor evidence="2">
        <name>K(+)</name>
        <dbReference type="ChEBI" id="CHEBI:29103"/>
    </cofactor>
</comment>
<evidence type="ECO:0000256" key="10">
    <source>
        <dbReference type="ARBA" id="ARBA00022741"/>
    </source>
</evidence>
<protein>
    <recommendedName>
        <fullName evidence="16">Type III pantothenate kinase</fullName>
        <ecNumber evidence="7">2.7.1.33</ecNumber>
    </recommendedName>
</protein>
<dbReference type="InterPro" id="IPR004619">
    <property type="entry name" value="Type_III_PanK"/>
</dbReference>
<evidence type="ECO:0000256" key="14">
    <source>
        <dbReference type="ARBA" id="ARBA00022993"/>
    </source>
</evidence>
<evidence type="ECO:0000256" key="13">
    <source>
        <dbReference type="ARBA" id="ARBA00022958"/>
    </source>
</evidence>
<evidence type="ECO:0000256" key="15">
    <source>
        <dbReference type="ARBA" id="ARBA00038036"/>
    </source>
</evidence>
<evidence type="ECO:0000256" key="8">
    <source>
        <dbReference type="ARBA" id="ARBA00022490"/>
    </source>
</evidence>
<evidence type="ECO:0000313" key="18">
    <source>
        <dbReference type="Proteomes" id="UP001333710"/>
    </source>
</evidence>
<keyword evidence="8" id="KW-0963">Cytoplasm</keyword>
<evidence type="ECO:0000256" key="1">
    <source>
        <dbReference type="ARBA" id="ARBA00001206"/>
    </source>
</evidence>
<evidence type="ECO:0000256" key="5">
    <source>
        <dbReference type="ARBA" id="ARBA00005225"/>
    </source>
</evidence>
<keyword evidence="11 17" id="KW-0418">Kinase</keyword>
<keyword evidence="13" id="KW-0630">Potassium</keyword>
<comment type="subcellular location">
    <subcellularLocation>
        <location evidence="4">Cytoplasm</location>
    </subcellularLocation>
</comment>
<comment type="pathway">
    <text evidence="5">Cofactor biosynthesis; coenzyme A biosynthesis; CoA from (R)-pantothenate: step 1/5.</text>
</comment>
<evidence type="ECO:0000256" key="16">
    <source>
        <dbReference type="ARBA" id="ARBA00040883"/>
    </source>
</evidence>
<keyword evidence="12" id="KW-0067">ATP-binding</keyword>
<evidence type="ECO:0000256" key="7">
    <source>
        <dbReference type="ARBA" id="ARBA00012102"/>
    </source>
</evidence>
<keyword evidence="10" id="KW-0547">Nucleotide-binding</keyword>
<organism evidence="17 18">
    <name type="scientific">Planctobacterium marinum</name>
    <dbReference type="NCBI Taxonomy" id="1631968"/>
    <lineage>
        <taxon>Bacteria</taxon>
        <taxon>Pseudomonadati</taxon>
        <taxon>Pseudomonadota</taxon>
        <taxon>Gammaproteobacteria</taxon>
        <taxon>Alteromonadales</taxon>
        <taxon>Alteromonadaceae</taxon>
        <taxon>Planctobacterium</taxon>
    </lineage>
</organism>
<dbReference type="Proteomes" id="UP001333710">
    <property type="component" value="Chromosome"/>
</dbReference>
<proteinExistence type="inferred from homology"/>
<dbReference type="GO" id="GO:0015937">
    <property type="term" value="P:coenzyme A biosynthetic process"/>
    <property type="evidence" value="ECO:0007669"/>
    <property type="project" value="UniProtKB-KW"/>
</dbReference>
<evidence type="ECO:0000313" key="17">
    <source>
        <dbReference type="EMBL" id="BDX05099.1"/>
    </source>
</evidence>
<sequence length="243" mass="26789">MEGKLVSEARNLLLVDAGNTSVKSCVVKANGETIRLGDPLRDRDLINTNKISRVLLVSVRAQSYSENLQQYCFDKQIRFREVTTSESAFGTACAYENYQTLGVDRWMMILAAAARPEDTILVMSIGTAMTLDLVHNKQHLGGWIAPGFDLAKSALFQKTANVFGNADYPNHNAFGDNTESCVNFGCRAQVNGLLKEGIKCAEEYSTKLKILVCGGGISLLDLSEFDDIEVNENLIFEGLMRFV</sequence>
<dbReference type="KEGG" id="pmaw:MACH26_06200"/>